<dbReference type="Proteomes" id="UP000004295">
    <property type="component" value="Unassembled WGS sequence"/>
</dbReference>
<evidence type="ECO:0000313" key="1">
    <source>
        <dbReference type="EMBL" id="EEN83039.1"/>
    </source>
</evidence>
<name>C3JA39_POREA</name>
<dbReference type="AlphaFoldDB" id="C3JA39"/>
<protein>
    <submittedName>
        <fullName evidence="1">Uncharacterized protein</fullName>
    </submittedName>
</protein>
<dbReference type="EMBL" id="ACNN01000016">
    <property type="protein sequence ID" value="EEN83039.1"/>
    <property type="molecule type" value="Genomic_DNA"/>
</dbReference>
<evidence type="ECO:0000313" key="2">
    <source>
        <dbReference type="Proteomes" id="UP000004295"/>
    </source>
</evidence>
<keyword evidence="2" id="KW-1185">Reference proteome</keyword>
<organism evidence="1 2">
    <name type="scientific">Porphyromonas endodontalis (strain ATCC 35406 / DSM 24491 / JCM 8526 / CCUG 16442 / BCRC 14492 / NCTC 13058 / HG 370)</name>
    <name type="common">Bacteroides endodontalis</name>
    <dbReference type="NCBI Taxonomy" id="553175"/>
    <lineage>
        <taxon>Bacteria</taxon>
        <taxon>Pseudomonadati</taxon>
        <taxon>Bacteroidota</taxon>
        <taxon>Bacteroidia</taxon>
        <taxon>Bacteroidales</taxon>
        <taxon>Porphyromonadaceae</taxon>
        <taxon>Porphyromonas</taxon>
    </lineage>
</organism>
<accession>C3JA39</accession>
<sequence>MPCIPRRIDLKRKATSPFSYLFSSSHRDSQNHPSHILFYPRPLPPFLSPLAGYPSTG</sequence>
<dbReference type="STRING" id="553175.POREN0001_0962"/>
<gene>
    <name evidence="1" type="ORF">POREN0001_0962</name>
</gene>
<comment type="caution">
    <text evidence="1">The sequence shown here is derived from an EMBL/GenBank/DDBJ whole genome shotgun (WGS) entry which is preliminary data.</text>
</comment>
<proteinExistence type="predicted"/>
<reference evidence="1 2" key="1">
    <citation type="submission" date="2009-04" db="EMBL/GenBank/DDBJ databases">
        <authorList>
            <person name="Sebastian Y."/>
            <person name="Madupu R."/>
            <person name="Durkin A.S."/>
            <person name="Torralba M."/>
            <person name="Methe B."/>
            <person name="Sutton G.G."/>
            <person name="Strausberg R.L."/>
            <person name="Nelson K.E."/>
        </authorList>
    </citation>
    <scope>NUCLEOTIDE SEQUENCE [LARGE SCALE GENOMIC DNA]</scope>
    <source>
        <strain evidence="2">ATCC 35406 / BCRC 14492 / JCM 8526 / NCTC 13058 / HG 370</strain>
    </source>
</reference>